<evidence type="ECO:0000256" key="3">
    <source>
        <dbReference type="SAM" id="MobiDB-lite"/>
    </source>
</evidence>
<feature type="domain" description="HMG box" evidence="4">
    <location>
        <begin position="38"/>
        <end position="107"/>
    </location>
</feature>
<keyword evidence="2" id="KW-0539">Nucleus</keyword>
<dbReference type="Proteomes" id="UP000887568">
    <property type="component" value="Unplaced"/>
</dbReference>
<dbReference type="PROSITE" id="PS50118">
    <property type="entry name" value="HMG_BOX_2"/>
    <property type="match status" value="2"/>
</dbReference>
<dbReference type="InterPro" id="IPR036910">
    <property type="entry name" value="HMG_box_dom_sf"/>
</dbReference>
<feature type="compositionally biased region" description="Acidic residues" evidence="3">
    <location>
        <begin position="288"/>
        <end position="309"/>
    </location>
</feature>
<accession>A0A914AU37</accession>
<dbReference type="OMA" id="ECAAKWA"/>
<dbReference type="SMART" id="SM00398">
    <property type="entry name" value="HMG"/>
    <property type="match status" value="2"/>
</dbReference>
<feature type="domain" description="HMG box" evidence="4">
    <location>
        <begin position="115"/>
        <end position="182"/>
    </location>
</feature>
<feature type="region of interest" description="Disordered" evidence="3">
    <location>
        <begin position="251"/>
        <end position="309"/>
    </location>
</feature>
<evidence type="ECO:0000313" key="5">
    <source>
        <dbReference type="EnsemblMetazoa" id="XP_038067272.1"/>
    </source>
</evidence>
<keyword evidence="1 2" id="KW-0238">DNA-binding</keyword>
<evidence type="ECO:0000256" key="1">
    <source>
        <dbReference type="ARBA" id="ARBA00023125"/>
    </source>
</evidence>
<dbReference type="SUPFAM" id="SSF47095">
    <property type="entry name" value="HMG-box"/>
    <property type="match status" value="2"/>
</dbReference>
<dbReference type="GeneID" id="119737172"/>
<feature type="compositionally biased region" description="Basic residues" evidence="3">
    <location>
        <begin position="16"/>
        <end position="32"/>
    </location>
</feature>
<dbReference type="Gene3D" id="1.10.30.10">
    <property type="entry name" value="High mobility group box domain"/>
    <property type="match status" value="2"/>
</dbReference>
<reference evidence="5" key="1">
    <citation type="submission" date="2022-11" db="UniProtKB">
        <authorList>
            <consortium name="EnsemblMetazoa"/>
        </authorList>
    </citation>
    <scope>IDENTIFICATION</scope>
</reference>
<feature type="region of interest" description="Disordered" evidence="3">
    <location>
        <begin position="184"/>
        <end position="227"/>
    </location>
</feature>
<sequence length="309" mass="36016">MDMMHQHQQLMVAPAKRGRKPKEGKQKRKRRPKPTDHIKKPKTGYFYYLEAFRKNFGKNGEQIPRASEITKACGAKWTSMNEAEKKPYADLALTDRERYLAQREMFTKKRDPDKPKKPATAYFLFLEDFRKKMKGVPLEPGKRLTVICGEEWNKLTDQQKKPYQDQVAIKYQLYEEAMKEWRLKKGIPEPHKAPTQPSQSSMSHMQAASMQQQAQHQQVQQQAAAVQQHRQQQQQQYGQVGLGMANSYNGSAQAAAAHQQLQLQRMHMQQQQQQQQHHHPTAAPTHPDDDDDDEYDDEDDDDLEYGEDE</sequence>
<dbReference type="InterPro" id="IPR050342">
    <property type="entry name" value="HMGB"/>
</dbReference>
<dbReference type="GO" id="GO:0003677">
    <property type="term" value="F:DNA binding"/>
    <property type="evidence" value="ECO:0007669"/>
    <property type="project" value="UniProtKB-UniRule"/>
</dbReference>
<evidence type="ECO:0000259" key="4">
    <source>
        <dbReference type="PROSITE" id="PS50118"/>
    </source>
</evidence>
<dbReference type="PANTHER" id="PTHR48112">
    <property type="entry name" value="HIGH MOBILITY GROUP PROTEIN DSP1"/>
    <property type="match status" value="1"/>
</dbReference>
<feature type="region of interest" description="Disordered" evidence="3">
    <location>
        <begin position="1"/>
        <end position="41"/>
    </location>
</feature>
<dbReference type="EnsemblMetazoa" id="XM_038211344.1">
    <property type="protein sequence ID" value="XP_038067272.1"/>
    <property type="gene ID" value="LOC119737172"/>
</dbReference>
<organism evidence="5 6">
    <name type="scientific">Patiria miniata</name>
    <name type="common">Bat star</name>
    <name type="synonym">Asterina miniata</name>
    <dbReference type="NCBI Taxonomy" id="46514"/>
    <lineage>
        <taxon>Eukaryota</taxon>
        <taxon>Metazoa</taxon>
        <taxon>Echinodermata</taxon>
        <taxon>Eleutherozoa</taxon>
        <taxon>Asterozoa</taxon>
        <taxon>Asteroidea</taxon>
        <taxon>Valvatacea</taxon>
        <taxon>Valvatida</taxon>
        <taxon>Asterinidae</taxon>
        <taxon>Patiria</taxon>
    </lineage>
</organism>
<keyword evidence="6" id="KW-1185">Reference proteome</keyword>
<feature type="DNA-binding region" description="HMG box" evidence="2">
    <location>
        <begin position="38"/>
        <end position="107"/>
    </location>
</feature>
<protein>
    <recommendedName>
        <fullName evidence="4">HMG box domain-containing protein</fullName>
    </recommendedName>
</protein>
<dbReference type="GO" id="GO:0005634">
    <property type="term" value="C:nucleus"/>
    <property type="evidence" value="ECO:0007669"/>
    <property type="project" value="UniProtKB-UniRule"/>
</dbReference>
<dbReference type="AlphaFoldDB" id="A0A914AU37"/>
<dbReference type="InterPro" id="IPR009071">
    <property type="entry name" value="HMG_box_dom"/>
</dbReference>
<dbReference type="PANTHER" id="PTHR48112:SF31">
    <property type="entry name" value="HMG BOX DOMAIN-CONTAINING PROTEIN"/>
    <property type="match status" value="1"/>
</dbReference>
<feature type="compositionally biased region" description="Low complexity" evidence="3">
    <location>
        <begin position="252"/>
        <end position="285"/>
    </location>
</feature>
<dbReference type="OrthoDB" id="1919336at2759"/>
<evidence type="ECO:0000256" key="2">
    <source>
        <dbReference type="PROSITE-ProRule" id="PRU00267"/>
    </source>
</evidence>
<feature type="DNA-binding region" description="HMG box" evidence="2">
    <location>
        <begin position="115"/>
        <end position="182"/>
    </location>
</feature>
<evidence type="ECO:0000313" key="6">
    <source>
        <dbReference type="Proteomes" id="UP000887568"/>
    </source>
</evidence>
<proteinExistence type="predicted"/>
<name>A0A914AU37_PATMI</name>
<dbReference type="RefSeq" id="XP_038067272.1">
    <property type="nucleotide sequence ID" value="XM_038211344.1"/>
</dbReference>
<feature type="compositionally biased region" description="Low complexity" evidence="3">
    <location>
        <begin position="198"/>
        <end position="227"/>
    </location>
</feature>
<dbReference type="Pfam" id="PF00505">
    <property type="entry name" value="HMG_box"/>
    <property type="match status" value="2"/>
</dbReference>